<accession>A0A059FXP3</accession>
<dbReference type="SUPFAM" id="SSF88659">
    <property type="entry name" value="Sigma3 and sigma4 domains of RNA polymerase sigma factors"/>
    <property type="match status" value="1"/>
</dbReference>
<sequence>MRRRARFRRSWQRGHERIDEACVANVEAVIWIMEPVRREVLLLHRIERMSYAEIGKRLSLSRAEVKTHIAGAVAELVIGLARKQREDCLAAECPPKRQD</sequence>
<dbReference type="GO" id="GO:0006352">
    <property type="term" value="P:DNA-templated transcription initiation"/>
    <property type="evidence" value="ECO:0007669"/>
    <property type="project" value="InterPro"/>
</dbReference>
<reference evidence="2 3" key="1">
    <citation type="submission" date="2013-04" db="EMBL/GenBank/DDBJ databases">
        <title>Hyphomonas hirschiana VP5 Genome Sequencing.</title>
        <authorList>
            <person name="Lai Q."/>
            <person name="Shao Z."/>
        </authorList>
    </citation>
    <scope>NUCLEOTIDE SEQUENCE [LARGE SCALE GENOMIC DNA]</scope>
    <source>
        <strain evidence="2 3">VP5</strain>
    </source>
</reference>
<dbReference type="EMBL" id="ARYI01000003">
    <property type="protein sequence ID" value="KCZ95444.1"/>
    <property type="molecule type" value="Genomic_DNA"/>
</dbReference>
<evidence type="ECO:0000259" key="1">
    <source>
        <dbReference type="Pfam" id="PF08281"/>
    </source>
</evidence>
<dbReference type="Pfam" id="PF08281">
    <property type="entry name" value="Sigma70_r4_2"/>
    <property type="match status" value="1"/>
</dbReference>
<dbReference type="GO" id="GO:0016987">
    <property type="term" value="F:sigma factor activity"/>
    <property type="evidence" value="ECO:0007669"/>
    <property type="project" value="InterPro"/>
</dbReference>
<dbReference type="OrthoDB" id="9794372at2"/>
<feature type="domain" description="RNA polymerase sigma factor 70 region 4 type 2" evidence="1">
    <location>
        <begin position="33"/>
        <end position="74"/>
    </location>
</feature>
<dbReference type="RefSeq" id="WP_035590771.1">
    <property type="nucleotide sequence ID" value="NZ_ARYI01000003.1"/>
</dbReference>
<protein>
    <submittedName>
        <fullName evidence="2">ECF subfamily RNA polymerase sigma factor</fullName>
    </submittedName>
</protein>
<dbReference type="Proteomes" id="UP000025061">
    <property type="component" value="Unassembled WGS sequence"/>
</dbReference>
<keyword evidence="3" id="KW-1185">Reference proteome</keyword>
<comment type="caution">
    <text evidence="2">The sequence shown here is derived from an EMBL/GenBank/DDBJ whole genome shotgun (WGS) entry which is preliminary data.</text>
</comment>
<evidence type="ECO:0000313" key="2">
    <source>
        <dbReference type="EMBL" id="KCZ95444.1"/>
    </source>
</evidence>
<proteinExistence type="predicted"/>
<dbReference type="Gene3D" id="1.10.10.10">
    <property type="entry name" value="Winged helix-like DNA-binding domain superfamily/Winged helix DNA-binding domain"/>
    <property type="match status" value="1"/>
</dbReference>
<dbReference type="InterPro" id="IPR013249">
    <property type="entry name" value="RNA_pol_sigma70_r4_t2"/>
</dbReference>
<gene>
    <name evidence="2" type="ORF">HHI_04790</name>
</gene>
<name>A0A059FXP3_9PROT</name>
<dbReference type="AlphaFoldDB" id="A0A059FXP3"/>
<evidence type="ECO:0000313" key="3">
    <source>
        <dbReference type="Proteomes" id="UP000025061"/>
    </source>
</evidence>
<dbReference type="InterPro" id="IPR013324">
    <property type="entry name" value="RNA_pol_sigma_r3/r4-like"/>
</dbReference>
<organism evidence="2 3">
    <name type="scientific">Hyphomonas hirschiana VP5</name>
    <dbReference type="NCBI Taxonomy" id="1280951"/>
    <lineage>
        <taxon>Bacteria</taxon>
        <taxon>Pseudomonadati</taxon>
        <taxon>Pseudomonadota</taxon>
        <taxon>Alphaproteobacteria</taxon>
        <taxon>Hyphomonadales</taxon>
        <taxon>Hyphomonadaceae</taxon>
        <taxon>Hyphomonas</taxon>
    </lineage>
</organism>
<dbReference type="GO" id="GO:0003677">
    <property type="term" value="F:DNA binding"/>
    <property type="evidence" value="ECO:0007669"/>
    <property type="project" value="InterPro"/>
</dbReference>
<dbReference type="InterPro" id="IPR036388">
    <property type="entry name" value="WH-like_DNA-bd_sf"/>
</dbReference>